<proteinExistence type="predicted"/>
<comment type="caution">
    <text evidence="2">The sequence shown here is derived from an EMBL/GenBank/DDBJ whole genome shotgun (WGS) entry which is preliminary data.</text>
</comment>
<sequence>MIVQKNPRGRRGNVAKNHDDREANNKGGSRFNILRSGEGDAQENEQVVSGARNVVNRSWRIVRDSQGSVTTVPVTPLTNSKDTRREGVRNKGEESLQDKYNDQPMIAKDPTSSQIIPNGENGTEMEIEGPPMVLIRQEPKPPDIGFETQGEKAMGLNES</sequence>
<feature type="compositionally biased region" description="Polar residues" evidence="1">
    <location>
        <begin position="66"/>
        <end position="80"/>
    </location>
</feature>
<name>A0ABU6SRV2_9FABA</name>
<organism evidence="2 3">
    <name type="scientific">Stylosanthes scabra</name>
    <dbReference type="NCBI Taxonomy" id="79078"/>
    <lineage>
        <taxon>Eukaryota</taxon>
        <taxon>Viridiplantae</taxon>
        <taxon>Streptophyta</taxon>
        <taxon>Embryophyta</taxon>
        <taxon>Tracheophyta</taxon>
        <taxon>Spermatophyta</taxon>
        <taxon>Magnoliopsida</taxon>
        <taxon>eudicotyledons</taxon>
        <taxon>Gunneridae</taxon>
        <taxon>Pentapetalae</taxon>
        <taxon>rosids</taxon>
        <taxon>fabids</taxon>
        <taxon>Fabales</taxon>
        <taxon>Fabaceae</taxon>
        <taxon>Papilionoideae</taxon>
        <taxon>50 kb inversion clade</taxon>
        <taxon>dalbergioids sensu lato</taxon>
        <taxon>Dalbergieae</taxon>
        <taxon>Pterocarpus clade</taxon>
        <taxon>Stylosanthes</taxon>
    </lineage>
</organism>
<feature type="region of interest" description="Disordered" evidence="1">
    <location>
        <begin position="1"/>
        <end position="47"/>
    </location>
</feature>
<dbReference type="Proteomes" id="UP001341840">
    <property type="component" value="Unassembled WGS sequence"/>
</dbReference>
<feature type="compositionally biased region" description="Basic and acidic residues" evidence="1">
    <location>
        <begin position="81"/>
        <end position="101"/>
    </location>
</feature>
<keyword evidence="3" id="KW-1185">Reference proteome</keyword>
<protein>
    <submittedName>
        <fullName evidence="2">Uncharacterized protein</fullName>
    </submittedName>
</protein>
<feature type="region of interest" description="Disordered" evidence="1">
    <location>
        <begin position="138"/>
        <end position="159"/>
    </location>
</feature>
<dbReference type="EMBL" id="JASCZI010061370">
    <property type="protein sequence ID" value="MED6138558.1"/>
    <property type="molecule type" value="Genomic_DNA"/>
</dbReference>
<feature type="region of interest" description="Disordered" evidence="1">
    <location>
        <begin position="66"/>
        <end position="126"/>
    </location>
</feature>
<gene>
    <name evidence="2" type="ORF">PIB30_075270</name>
</gene>
<evidence type="ECO:0000256" key="1">
    <source>
        <dbReference type="SAM" id="MobiDB-lite"/>
    </source>
</evidence>
<reference evidence="2 3" key="1">
    <citation type="journal article" date="2023" name="Plants (Basel)">
        <title>Bridging the Gap: Combining Genomics and Transcriptomics Approaches to Understand Stylosanthes scabra, an Orphan Legume from the Brazilian Caatinga.</title>
        <authorList>
            <person name="Ferreira-Neto J.R.C."/>
            <person name="da Silva M.D."/>
            <person name="Binneck E."/>
            <person name="de Melo N.F."/>
            <person name="da Silva R.H."/>
            <person name="de Melo A.L.T.M."/>
            <person name="Pandolfi V."/>
            <person name="Bustamante F.O."/>
            <person name="Brasileiro-Vidal A.C."/>
            <person name="Benko-Iseppon A.M."/>
        </authorList>
    </citation>
    <scope>NUCLEOTIDE SEQUENCE [LARGE SCALE GENOMIC DNA]</scope>
    <source>
        <tissue evidence="2">Leaves</tissue>
    </source>
</reference>
<evidence type="ECO:0000313" key="3">
    <source>
        <dbReference type="Proteomes" id="UP001341840"/>
    </source>
</evidence>
<evidence type="ECO:0000313" key="2">
    <source>
        <dbReference type="EMBL" id="MED6138558.1"/>
    </source>
</evidence>
<accession>A0ABU6SRV2</accession>